<evidence type="ECO:0000256" key="1">
    <source>
        <dbReference type="ARBA" id="ARBA00022553"/>
    </source>
</evidence>
<dbReference type="SMART" id="SM00862">
    <property type="entry name" value="Trans_reg_C"/>
    <property type="match status" value="1"/>
</dbReference>
<accession>A0A9X1IAQ8</accession>
<reference evidence="10" key="1">
    <citation type="submission" date="2021-10" db="EMBL/GenBank/DDBJ databases">
        <title>Roseicella aerolatum sp. nov., isolated from aerosols of e-waste dismantling site.</title>
        <authorList>
            <person name="Qin T."/>
        </authorList>
    </citation>
    <scope>NUCLEOTIDE SEQUENCE</scope>
    <source>
        <strain evidence="10">GB24</strain>
    </source>
</reference>
<dbReference type="Proteomes" id="UP001139311">
    <property type="component" value="Unassembled WGS sequence"/>
</dbReference>
<comment type="caution">
    <text evidence="10">The sequence shown here is derived from an EMBL/GenBank/DDBJ whole genome shotgun (WGS) entry which is preliminary data.</text>
</comment>
<dbReference type="PANTHER" id="PTHR48111">
    <property type="entry name" value="REGULATOR OF RPOS"/>
    <property type="match status" value="1"/>
</dbReference>
<dbReference type="SMART" id="SM00448">
    <property type="entry name" value="REC"/>
    <property type="match status" value="1"/>
</dbReference>
<keyword evidence="5" id="KW-0804">Transcription</keyword>
<dbReference type="InterPro" id="IPR011006">
    <property type="entry name" value="CheY-like_superfamily"/>
</dbReference>
<dbReference type="AlphaFoldDB" id="A0A9X1IAQ8"/>
<dbReference type="PANTHER" id="PTHR48111:SF4">
    <property type="entry name" value="DNA-BINDING DUAL TRANSCRIPTIONAL REGULATOR OMPR"/>
    <property type="match status" value="1"/>
</dbReference>
<keyword evidence="2" id="KW-0902">Two-component regulatory system</keyword>
<sequence length="223" mass="24320">MSYRVALVDDDAEFGAELATFLGEHGCTVSLHMTGAGFLAAMPVERPDILILDHRLRGEDGIGVLRRLREVSTLPCIMLTGGVSEVDRILSLELGADDHVAKSASPRELLARIAAVLRRTGARGAPAVSAWRLDEARRDVLRPDGRGCELTAAEFRVLSVLAGREGTPVDRETICREALNRPWSAEDRSVDVLIAKLRRKLEGQDCIRSLRGMGYLFVGFGEG</sequence>
<dbReference type="InterPro" id="IPR036388">
    <property type="entry name" value="WH-like_DNA-bd_sf"/>
</dbReference>
<keyword evidence="1 6" id="KW-0597">Phosphoprotein</keyword>
<keyword evidence="3" id="KW-0805">Transcription regulation</keyword>
<dbReference type="GO" id="GO:0000156">
    <property type="term" value="F:phosphorelay response regulator activity"/>
    <property type="evidence" value="ECO:0007669"/>
    <property type="project" value="TreeGrafter"/>
</dbReference>
<proteinExistence type="predicted"/>
<evidence type="ECO:0000256" key="4">
    <source>
        <dbReference type="ARBA" id="ARBA00023125"/>
    </source>
</evidence>
<dbReference type="InterPro" id="IPR001867">
    <property type="entry name" value="OmpR/PhoB-type_DNA-bd"/>
</dbReference>
<evidence type="ECO:0000256" key="5">
    <source>
        <dbReference type="ARBA" id="ARBA00023163"/>
    </source>
</evidence>
<dbReference type="SUPFAM" id="SSF52172">
    <property type="entry name" value="CheY-like"/>
    <property type="match status" value="1"/>
</dbReference>
<evidence type="ECO:0000256" key="2">
    <source>
        <dbReference type="ARBA" id="ARBA00023012"/>
    </source>
</evidence>
<dbReference type="EMBL" id="JAJAQI010000001">
    <property type="protein sequence ID" value="MCB4820364.1"/>
    <property type="molecule type" value="Genomic_DNA"/>
</dbReference>
<dbReference type="Gene3D" id="1.10.10.10">
    <property type="entry name" value="Winged helix-like DNA-binding domain superfamily/Winged helix DNA-binding domain"/>
    <property type="match status" value="1"/>
</dbReference>
<dbReference type="RefSeq" id="WP_226603497.1">
    <property type="nucleotide sequence ID" value="NZ_JAJAQI010000001.1"/>
</dbReference>
<feature type="modified residue" description="4-aspartylphosphate" evidence="6">
    <location>
        <position position="53"/>
    </location>
</feature>
<dbReference type="GO" id="GO:0005829">
    <property type="term" value="C:cytosol"/>
    <property type="evidence" value="ECO:0007669"/>
    <property type="project" value="TreeGrafter"/>
</dbReference>
<evidence type="ECO:0000259" key="8">
    <source>
        <dbReference type="PROSITE" id="PS50110"/>
    </source>
</evidence>
<evidence type="ECO:0000256" key="7">
    <source>
        <dbReference type="PROSITE-ProRule" id="PRU01091"/>
    </source>
</evidence>
<dbReference type="Gene3D" id="3.40.50.2300">
    <property type="match status" value="1"/>
</dbReference>
<dbReference type="Pfam" id="PF00072">
    <property type="entry name" value="Response_reg"/>
    <property type="match status" value="1"/>
</dbReference>
<feature type="DNA-binding region" description="OmpR/PhoB-type" evidence="7">
    <location>
        <begin position="123"/>
        <end position="219"/>
    </location>
</feature>
<dbReference type="Gene3D" id="6.10.250.690">
    <property type="match status" value="1"/>
</dbReference>
<dbReference type="InterPro" id="IPR001789">
    <property type="entry name" value="Sig_transdc_resp-reg_receiver"/>
</dbReference>
<dbReference type="CDD" id="cd00383">
    <property type="entry name" value="trans_reg_C"/>
    <property type="match status" value="1"/>
</dbReference>
<keyword evidence="11" id="KW-1185">Reference proteome</keyword>
<dbReference type="GO" id="GO:0000976">
    <property type="term" value="F:transcription cis-regulatory region binding"/>
    <property type="evidence" value="ECO:0007669"/>
    <property type="project" value="TreeGrafter"/>
</dbReference>
<feature type="domain" description="OmpR/PhoB-type" evidence="9">
    <location>
        <begin position="123"/>
        <end position="219"/>
    </location>
</feature>
<dbReference type="InterPro" id="IPR016032">
    <property type="entry name" value="Sig_transdc_resp-reg_C-effctor"/>
</dbReference>
<feature type="domain" description="Response regulatory" evidence="8">
    <location>
        <begin position="4"/>
        <end position="117"/>
    </location>
</feature>
<protein>
    <submittedName>
        <fullName evidence="10">Response regulator transcription factor</fullName>
    </submittedName>
</protein>
<dbReference type="PROSITE" id="PS51755">
    <property type="entry name" value="OMPR_PHOB"/>
    <property type="match status" value="1"/>
</dbReference>
<gene>
    <name evidence="10" type="ORF">LHA35_01290</name>
</gene>
<evidence type="ECO:0000313" key="11">
    <source>
        <dbReference type="Proteomes" id="UP001139311"/>
    </source>
</evidence>
<evidence type="ECO:0000313" key="10">
    <source>
        <dbReference type="EMBL" id="MCB4820364.1"/>
    </source>
</evidence>
<dbReference type="GO" id="GO:0006355">
    <property type="term" value="P:regulation of DNA-templated transcription"/>
    <property type="evidence" value="ECO:0007669"/>
    <property type="project" value="InterPro"/>
</dbReference>
<evidence type="ECO:0000256" key="3">
    <source>
        <dbReference type="ARBA" id="ARBA00023015"/>
    </source>
</evidence>
<dbReference type="PROSITE" id="PS50110">
    <property type="entry name" value="RESPONSE_REGULATORY"/>
    <property type="match status" value="1"/>
</dbReference>
<keyword evidence="4 7" id="KW-0238">DNA-binding</keyword>
<name>A0A9X1IAQ8_9PROT</name>
<dbReference type="InterPro" id="IPR039420">
    <property type="entry name" value="WalR-like"/>
</dbReference>
<organism evidence="10 11">
    <name type="scientific">Roseicella aerolata</name>
    <dbReference type="NCBI Taxonomy" id="2883479"/>
    <lineage>
        <taxon>Bacteria</taxon>
        <taxon>Pseudomonadati</taxon>
        <taxon>Pseudomonadota</taxon>
        <taxon>Alphaproteobacteria</taxon>
        <taxon>Acetobacterales</taxon>
        <taxon>Roseomonadaceae</taxon>
        <taxon>Roseicella</taxon>
    </lineage>
</organism>
<evidence type="ECO:0000256" key="6">
    <source>
        <dbReference type="PROSITE-ProRule" id="PRU00169"/>
    </source>
</evidence>
<dbReference type="Pfam" id="PF00486">
    <property type="entry name" value="Trans_reg_C"/>
    <property type="match status" value="1"/>
</dbReference>
<dbReference type="SUPFAM" id="SSF46894">
    <property type="entry name" value="C-terminal effector domain of the bipartite response regulators"/>
    <property type="match status" value="1"/>
</dbReference>
<dbReference type="GO" id="GO:0032993">
    <property type="term" value="C:protein-DNA complex"/>
    <property type="evidence" value="ECO:0007669"/>
    <property type="project" value="TreeGrafter"/>
</dbReference>
<evidence type="ECO:0000259" key="9">
    <source>
        <dbReference type="PROSITE" id="PS51755"/>
    </source>
</evidence>